<comment type="caution">
    <text evidence="2">The sequence shown here is derived from an EMBL/GenBank/DDBJ whole genome shotgun (WGS) entry which is preliminary data.</text>
</comment>
<name>A0AAD7L406_QUISA</name>
<keyword evidence="3" id="KW-1185">Reference proteome</keyword>
<evidence type="ECO:0000313" key="3">
    <source>
        <dbReference type="Proteomes" id="UP001163823"/>
    </source>
</evidence>
<dbReference type="CDD" id="cd04051">
    <property type="entry name" value="C2_SRC2_like"/>
    <property type="match status" value="1"/>
</dbReference>
<dbReference type="InterPro" id="IPR000008">
    <property type="entry name" value="C2_dom"/>
</dbReference>
<dbReference type="KEGG" id="qsa:O6P43_027191"/>
<dbReference type="InterPro" id="IPR044750">
    <property type="entry name" value="C2_SRC2/BAP"/>
</dbReference>
<evidence type="ECO:0000259" key="1">
    <source>
        <dbReference type="PROSITE" id="PS50004"/>
    </source>
</evidence>
<dbReference type="SMART" id="SM00239">
    <property type="entry name" value="C2"/>
    <property type="match status" value="1"/>
</dbReference>
<sequence length="168" mass="18805">MSRSLEITVLSGESLRVDRKPVKKNAYVIVRTESNNVVMTRMDTEGRNYPSWNEKMVVDMSVHERFITFEVECKTTMGIRRVGMARIPVSDFVGGYLPDNYLHFLSYRLRDFEGNRNGIINFSVRVTAATSEVLSCSATAARVGTTVGEMKNGGNDSGVVTGVPVWWN</sequence>
<organism evidence="2 3">
    <name type="scientific">Quillaja saponaria</name>
    <name type="common">Soap bark tree</name>
    <dbReference type="NCBI Taxonomy" id="32244"/>
    <lineage>
        <taxon>Eukaryota</taxon>
        <taxon>Viridiplantae</taxon>
        <taxon>Streptophyta</taxon>
        <taxon>Embryophyta</taxon>
        <taxon>Tracheophyta</taxon>
        <taxon>Spermatophyta</taxon>
        <taxon>Magnoliopsida</taxon>
        <taxon>eudicotyledons</taxon>
        <taxon>Gunneridae</taxon>
        <taxon>Pentapetalae</taxon>
        <taxon>rosids</taxon>
        <taxon>fabids</taxon>
        <taxon>Fabales</taxon>
        <taxon>Quillajaceae</taxon>
        <taxon>Quillaja</taxon>
    </lineage>
</organism>
<proteinExistence type="predicted"/>
<dbReference type="AlphaFoldDB" id="A0AAD7L406"/>
<dbReference type="PROSITE" id="PS50004">
    <property type="entry name" value="C2"/>
    <property type="match status" value="1"/>
</dbReference>
<feature type="domain" description="C2" evidence="1">
    <location>
        <begin position="1"/>
        <end position="102"/>
    </location>
</feature>
<evidence type="ECO:0000313" key="2">
    <source>
        <dbReference type="EMBL" id="KAJ7951096.1"/>
    </source>
</evidence>
<dbReference type="EMBL" id="JARAOO010000011">
    <property type="protein sequence ID" value="KAJ7951096.1"/>
    <property type="molecule type" value="Genomic_DNA"/>
</dbReference>
<dbReference type="PANTHER" id="PTHR32246">
    <property type="entry name" value="INGRESSION PROTEIN FIC1"/>
    <property type="match status" value="1"/>
</dbReference>
<dbReference type="GO" id="GO:0006952">
    <property type="term" value="P:defense response"/>
    <property type="evidence" value="ECO:0007669"/>
    <property type="project" value="InterPro"/>
</dbReference>
<dbReference type="InterPro" id="IPR035892">
    <property type="entry name" value="C2_domain_sf"/>
</dbReference>
<protein>
    <submittedName>
        <fullName evidence="2">BON1-associated protein 2</fullName>
    </submittedName>
</protein>
<dbReference type="Proteomes" id="UP001163823">
    <property type="component" value="Chromosome 11"/>
</dbReference>
<dbReference type="PANTHER" id="PTHR32246:SF17">
    <property type="entry name" value="BON1-ASSOCIATED PROTEIN 2"/>
    <property type="match status" value="1"/>
</dbReference>
<gene>
    <name evidence="2" type="ORF">O6P43_027191</name>
</gene>
<dbReference type="Gene3D" id="2.60.40.150">
    <property type="entry name" value="C2 domain"/>
    <property type="match status" value="1"/>
</dbReference>
<accession>A0AAD7L406</accession>
<dbReference type="Pfam" id="PF00168">
    <property type="entry name" value="C2"/>
    <property type="match status" value="1"/>
</dbReference>
<reference evidence="2" key="1">
    <citation type="journal article" date="2023" name="Science">
        <title>Elucidation of the pathway for biosynthesis of saponin adjuvants from the soapbark tree.</title>
        <authorList>
            <person name="Reed J."/>
            <person name="Orme A."/>
            <person name="El-Demerdash A."/>
            <person name="Owen C."/>
            <person name="Martin L.B.B."/>
            <person name="Misra R.C."/>
            <person name="Kikuchi S."/>
            <person name="Rejzek M."/>
            <person name="Martin A.C."/>
            <person name="Harkess A."/>
            <person name="Leebens-Mack J."/>
            <person name="Louveau T."/>
            <person name="Stephenson M.J."/>
            <person name="Osbourn A."/>
        </authorList>
    </citation>
    <scope>NUCLEOTIDE SEQUENCE</scope>
    <source>
        <strain evidence="2">S10</strain>
    </source>
</reference>
<dbReference type="SUPFAM" id="SSF49562">
    <property type="entry name" value="C2 domain (Calcium/lipid-binding domain, CaLB)"/>
    <property type="match status" value="1"/>
</dbReference>